<proteinExistence type="inferred from homology"/>
<reference evidence="6 7" key="1">
    <citation type="submission" date="2019-06" db="EMBL/GenBank/DDBJ databases">
        <title>Persicimonas caeni gen. nov., sp. nov., a predatory bacterium isolated from solar saltern.</title>
        <authorList>
            <person name="Wang S."/>
        </authorList>
    </citation>
    <scope>NUCLEOTIDE SEQUENCE [LARGE SCALE GENOMIC DNA]</scope>
    <source>
        <strain evidence="6 7">YN101</strain>
    </source>
</reference>
<dbReference type="AlphaFoldDB" id="A0A4Y6Q089"/>
<feature type="region of interest" description="Disordered" evidence="4">
    <location>
        <begin position="1"/>
        <end position="27"/>
    </location>
</feature>
<dbReference type="InterPro" id="IPR020084">
    <property type="entry name" value="NUDIX_hydrolase_CS"/>
</dbReference>
<evidence type="ECO:0000256" key="1">
    <source>
        <dbReference type="ARBA" id="ARBA00001946"/>
    </source>
</evidence>
<protein>
    <submittedName>
        <fullName evidence="6">NUDIX domain-containing protein</fullName>
    </submittedName>
</protein>
<dbReference type="OrthoDB" id="9806150at2"/>
<dbReference type="Proteomes" id="UP000315995">
    <property type="component" value="Chromosome"/>
</dbReference>
<evidence type="ECO:0000313" key="6">
    <source>
        <dbReference type="EMBL" id="QDG53900.1"/>
    </source>
</evidence>
<dbReference type="Gene3D" id="3.90.79.10">
    <property type="entry name" value="Nucleoside Triphosphate Pyrophosphohydrolase"/>
    <property type="match status" value="1"/>
</dbReference>
<evidence type="ECO:0000256" key="3">
    <source>
        <dbReference type="RuleBase" id="RU003476"/>
    </source>
</evidence>
<accession>A0A4Y6Q089</accession>
<dbReference type="PANTHER" id="PTHR43046">
    <property type="entry name" value="GDP-MANNOSE MANNOSYL HYDROLASE"/>
    <property type="match status" value="1"/>
</dbReference>
<dbReference type="InterPro" id="IPR000086">
    <property type="entry name" value="NUDIX_hydrolase_dom"/>
</dbReference>
<sequence length="161" mass="18445">MRWTRAPSMRYDPTTMTDNTPTFGRKRDDRDYTVRPGAYALIIHEAKVLIVEENSGWFLPGGGLEDGESPVDALHREMLEETGYRIDAPSKLTLVRQLTISRSDGTAYDKHCHIFTALLAERPQHGHCELRWVSVDEAVDKLAHECFRWVVEQYRDLAEAA</sequence>
<accession>A0A5B8YC48</accession>
<name>A0A4Y6Q089_PERCE</name>
<dbReference type="PROSITE" id="PS00893">
    <property type="entry name" value="NUDIX_BOX"/>
    <property type="match status" value="1"/>
</dbReference>
<evidence type="ECO:0000313" key="7">
    <source>
        <dbReference type="Proteomes" id="UP000315995"/>
    </source>
</evidence>
<evidence type="ECO:0000256" key="2">
    <source>
        <dbReference type="ARBA" id="ARBA00022801"/>
    </source>
</evidence>
<evidence type="ECO:0000256" key="4">
    <source>
        <dbReference type="SAM" id="MobiDB-lite"/>
    </source>
</evidence>
<dbReference type="InterPro" id="IPR020476">
    <property type="entry name" value="Nudix_hydrolase"/>
</dbReference>
<evidence type="ECO:0000259" key="5">
    <source>
        <dbReference type="PROSITE" id="PS51462"/>
    </source>
</evidence>
<dbReference type="PANTHER" id="PTHR43046:SF14">
    <property type="entry name" value="MUTT_NUDIX FAMILY PROTEIN"/>
    <property type="match status" value="1"/>
</dbReference>
<dbReference type="PRINTS" id="PR00502">
    <property type="entry name" value="NUDIXFAMILY"/>
</dbReference>
<keyword evidence="2 3" id="KW-0378">Hydrolase</keyword>
<dbReference type="EMBL" id="CP041186">
    <property type="protein sequence ID" value="QDG53900.1"/>
    <property type="molecule type" value="Genomic_DNA"/>
</dbReference>
<dbReference type="InterPro" id="IPR015797">
    <property type="entry name" value="NUDIX_hydrolase-like_dom_sf"/>
</dbReference>
<feature type="domain" description="Nudix hydrolase" evidence="5">
    <location>
        <begin position="33"/>
        <end position="156"/>
    </location>
</feature>
<organism evidence="6 7">
    <name type="scientific">Persicimonas caeni</name>
    <dbReference type="NCBI Taxonomy" id="2292766"/>
    <lineage>
        <taxon>Bacteria</taxon>
        <taxon>Deltaproteobacteria</taxon>
        <taxon>Bradymonadales</taxon>
        <taxon>Bradymonadaceae</taxon>
        <taxon>Persicimonas</taxon>
    </lineage>
</organism>
<comment type="similarity">
    <text evidence="3">Belongs to the Nudix hydrolase family.</text>
</comment>
<keyword evidence="7" id="KW-1185">Reference proteome</keyword>
<dbReference type="GO" id="GO:0016787">
    <property type="term" value="F:hydrolase activity"/>
    <property type="evidence" value="ECO:0007669"/>
    <property type="project" value="UniProtKB-KW"/>
</dbReference>
<dbReference type="Pfam" id="PF00293">
    <property type="entry name" value="NUDIX"/>
    <property type="match status" value="1"/>
</dbReference>
<comment type="cofactor">
    <cofactor evidence="1">
        <name>Mg(2+)</name>
        <dbReference type="ChEBI" id="CHEBI:18420"/>
    </cofactor>
</comment>
<gene>
    <name evidence="6" type="ORF">FIV42_25105</name>
</gene>
<dbReference type="SUPFAM" id="SSF55811">
    <property type="entry name" value="Nudix"/>
    <property type="match status" value="1"/>
</dbReference>
<dbReference type="PROSITE" id="PS51462">
    <property type="entry name" value="NUDIX"/>
    <property type="match status" value="1"/>
</dbReference>